<accession>A0AA43P6L3</accession>
<dbReference type="Proteomes" id="UP001161916">
    <property type="component" value="Unassembled WGS sequence"/>
</dbReference>
<name>A0AA43P6L3_9BIFI</name>
<dbReference type="RefSeq" id="WP_278668550.1">
    <property type="nucleotide sequence ID" value="NZ_JAOPLY010000004.1"/>
</dbReference>
<protein>
    <submittedName>
        <fullName evidence="1">Uncharacterized protein</fullName>
    </submittedName>
</protein>
<reference evidence="1" key="2">
    <citation type="journal article" date="2023" name="Gut Microbes">
        <title>Characterization of Bifidobacterium kashiwanohense that utilizes both milk- and plant-derived oligosaccharides.</title>
        <authorList>
            <person name="Orihara K."/>
            <person name="Yahagi K."/>
            <person name="Saito Y."/>
            <person name="Watanabe Y."/>
            <person name="Sasai T."/>
            <person name="Hara T."/>
            <person name="Tsukuda N."/>
            <person name="Oki K."/>
            <person name="Fujimoto J."/>
            <person name="Matsuki T."/>
        </authorList>
    </citation>
    <scope>NUCLEOTIDE SEQUENCE</scope>
    <source>
        <strain evidence="1">YIT 13062</strain>
    </source>
</reference>
<evidence type="ECO:0000313" key="1">
    <source>
        <dbReference type="EMBL" id="MDH7889945.1"/>
    </source>
</evidence>
<gene>
    <name evidence="1" type="ORF">OB951_04925</name>
</gene>
<dbReference type="AlphaFoldDB" id="A0AA43P6L3"/>
<proteinExistence type="predicted"/>
<comment type="caution">
    <text evidence="1">The sequence shown here is derived from an EMBL/GenBank/DDBJ whole genome shotgun (WGS) entry which is preliminary data.</text>
</comment>
<sequence length="87" mass="9927">MVKDERRRTMTSENNVFVQDGIKTEWDSNTITVTEMGFDHTATFDNDGNVLSSTFTDAGKPFLKKYFQKIVPMVNGLRAIDREYANA</sequence>
<organism evidence="1 2">
    <name type="scientific">Bifidobacterium catenulatum subsp. kashiwanohense</name>
    <dbReference type="NCBI Taxonomy" id="630129"/>
    <lineage>
        <taxon>Bacteria</taxon>
        <taxon>Bacillati</taxon>
        <taxon>Actinomycetota</taxon>
        <taxon>Actinomycetes</taxon>
        <taxon>Bifidobacteriales</taxon>
        <taxon>Bifidobacteriaceae</taxon>
        <taxon>Bifidobacterium</taxon>
    </lineage>
</organism>
<dbReference type="EMBL" id="JAOPMH010000003">
    <property type="protein sequence ID" value="MDH7889945.1"/>
    <property type="molecule type" value="Genomic_DNA"/>
</dbReference>
<evidence type="ECO:0000313" key="2">
    <source>
        <dbReference type="Proteomes" id="UP001161916"/>
    </source>
</evidence>
<reference evidence="1" key="1">
    <citation type="submission" date="2022-09" db="EMBL/GenBank/DDBJ databases">
        <authorList>
            <person name="Orihara K."/>
        </authorList>
    </citation>
    <scope>NUCLEOTIDE SEQUENCE</scope>
    <source>
        <strain evidence="1">YIT 13062</strain>
    </source>
</reference>